<dbReference type="Proteomes" id="UP000285405">
    <property type="component" value="Unassembled WGS sequence"/>
</dbReference>
<evidence type="ECO:0000313" key="1">
    <source>
        <dbReference type="EMBL" id="RKF80253.1"/>
    </source>
</evidence>
<name>A0A420J0H6_9PEZI</name>
<sequence length="154" mass="17823">MKITDIARERAPKRKRFERLAMAINSQNKSKMGLAMERVEKLGIFKNNAKAIGCLYEAFFADEKKADFFLNLPTKMMVWWVEKEFDGTIKLDTDWNAVDIASNQIGVGTARKRRRVSEETDNSDLYKDIDEFDEFDDIEESNGNYDKFIGEVSS</sequence>
<organism evidence="1 2">
    <name type="scientific">Golovinomyces cichoracearum</name>
    <dbReference type="NCBI Taxonomy" id="62708"/>
    <lineage>
        <taxon>Eukaryota</taxon>
        <taxon>Fungi</taxon>
        <taxon>Dikarya</taxon>
        <taxon>Ascomycota</taxon>
        <taxon>Pezizomycotina</taxon>
        <taxon>Leotiomycetes</taxon>
        <taxon>Erysiphales</taxon>
        <taxon>Erysiphaceae</taxon>
        <taxon>Golovinomyces</taxon>
    </lineage>
</organism>
<comment type="caution">
    <text evidence="1">The sequence shown here is derived from an EMBL/GenBank/DDBJ whole genome shotgun (WGS) entry which is preliminary data.</text>
</comment>
<gene>
    <name evidence="1" type="ORF">GcC1_038036</name>
</gene>
<accession>A0A420J0H6</accession>
<evidence type="ECO:0000313" key="2">
    <source>
        <dbReference type="Proteomes" id="UP000285405"/>
    </source>
</evidence>
<dbReference type="EMBL" id="MCBR01003858">
    <property type="protein sequence ID" value="RKF80253.1"/>
    <property type="molecule type" value="Genomic_DNA"/>
</dbReference>
<proteinExistence type="predicted"/>
<reference evidence="1 2" key="1">
    <citation type="journal article" date="2018" name="BMC Genomics">
        <title>Comparative genome analyses reveal sequence features reflecting distinct modes of host-adaptation between dicot and monocot powdery mildew.</title>
        <authorList>
            <person name="Wu Y."/>
            <person name="Ma X."/>
            <person name="Pan Z."/>
            <person name="Kale S.D."/>
            <person name="Song Y."/>
            <person name="King H."/>
            <person name="Zhang Q."/>
            <person name="Presley C."/>
            <person name="Deng X."/>
            <person name="Wei C.I."/>
            <person name="Xiao S."/>
        </authorList>
    </citation>
    <scope>NUCLEOTIDE SEQUENCE [LARGE SCALE GENOMIC DNA]</scope>
    <source>
        <strain evidence="1">UCSC1</strain>
    </source>
</reference>
<protein>
    <submittedName>
        <fullName evidence="1">Uncharacterized protein</fullName>
    </submittedName>
</protein>
<dbReference type="AlphaFoldDB" id="A0A420J0H6"/>